<keyword evidence="3" id="KW-1185">Reference proteome</keyword>
<dbReference type="Proteomes" id="UP000749559">
    <property type="component" value="Unassembled WGS sequence"/>
</dbReference>
<evidence type="ECO:0000313" key="2">
    <source>
        <dbReference type="EMBL" id="CAH1780918.1"/>
    </source>
</evidence>
<protein>
    <submittedName>
        <fullName evidence="2">Uncharacterized protein</fullName>
    </submittedName>
</protein>
<dbReference type="GO" id="GO:0008467">
    <property type="term" value="F:[heparan sulfate]-glucosamine 3-sulfotransferase activity"/>
    <property type="evidence" value="ECO:0007669"/>
    <property type="project" value="TreeGrafter"/>
</dbReference>
<dbReference type="EMBL" id="CAIIXF020000004">
    <property type="protein sequence ID" value="CAH1780918.1"/>
    <property type="molecule type" value="Genomic_DNA"/>
</dbReference>
<dbReference type="OrthoDB" id="411451at2759"/>
<dbReference type="PANTHER" id="PTHR10605:SF72">
    <property type="entry name" value="HEPARAN SULFATE 3-O SULFOTRANSFERASE-B, ISOFORM A"/>
    <property type="match status" value="1"/>
</dbReference>
<feature type="non-terminal residue" evidence="2">
    <location>
        <position position="218"/>
    </location>
</feature>
<reference evidence="2" key="1">
    <citation type="submission" date="2022-03" db="EMBL/GenBank/DDBJ databases">
        <authorList>
            <person name="Martin C."/>
        </authorList>
    </citation>
    <scope>NUCLEOTIDE SEQUENCE</scope>
</reference>
<dbReference type="Gene3D" id="3.40.50.300">
    <property type="entry name" value="P-loop containing nucleotide triphosphate hydrolases"/>
    <property type="match status" value="1"/>
</dbReference>
<keyword evidence="1" id="KW-0808">Transferase</keyword>
<comment type="caution">
    <text evidence="2">The sequence shown here is derived from an EMBL/GenBank/DDBJ whole genome shotgun (WGS) entry which is preliminary data.</text>
</comment>
<dbReference type="InterPro" id="IPR027417">
    <property type="entry name" value="P-loop_NTPase"/>
</dbReference>
<dbReference type="SUPFAM" id="SSF52540">
    <property type="entry name" value="P-loop containing nucleoside triphosphate hydrolases"/>
    <property type="match status" value="1"/>
</dbReference>
<evidence type="ECO:0000256" key="1">
    <source>
        <dbReference type="ARBA" id="ARBA00022679"/>
    </source>
</evidence>
<dbReference type="AlphaFoldDB" id="A0A8J1Y157"/>
<organism evidence="2 3">
    <name type="scientific">Owenia fusiformis</name>
    <name type="common">Polychaete worm</name>
    <dbReference type="NCBI Taxonomy" id="6347"/>
    <lineage>
        <taxon>Eukaryota</taxon>
        <taxon>Metazoa</taxon>
        <taxon>Spiralia</taxon>
        <taxon>Lophotrochozoa</taxon>
        <taxon>Annelida</taxon>
        <taxon>Polychaeta</taxon>
        <taxon>Sedentaria</taxon>
        <taxon>Canalipalpata</taxon>
        <taxon>Sabellida</taxon>
        <taxon>Oweniida</taxon>
        <taxon>Oweniidae</taxon>
        <taxon>Owenia</taxon>
    </lineage>
</organism>
<accession>A0A8J1Y157</accession>
<dbReference type="InterPro" id="IPR037359">
    <property type="entry name" value="NST/OST"/>
</dbReference>
<evidence type="ECO:0000313" key="3">
    <source>
        <dbReference type="Proteomes" id="UP000749559"/>
    </source>
</evidence>
<name>A0A8J1Y157_OWEFU</name>
<sequence>MLYSLRFCKKCHIKTVFILFSIAIGYVILSFKRYYSFNDVKLIHGKSQSMFKTAIGDVEKLTDFIISKPRRDDITALNNGLNGVTVLNDKHDGLTTLNTSLNGVTTLNNKKQDGVITPNDGHDGVNTLNKYPDLMSALYPELNDVKKQNLSMKSKKFPGLIIIGIQKCGTGALDSYLKIHPNMRPHKGEVHFFDTMINHNKPINWDHQFKLYLNELPK</sequence>
<proteinExistence type="predicted"/>
<gene>
    <name evidence="2" type="ORF">OFUS_LOCUS7552</name>
</gene>
<dbReference type="PANTHER" id="PTHR10605">
    <property type="entry name" value="HEPARAN SULFATE SULFOTRANSFERASE"/>
    <property type="match status" value="1"/>
</dbReference>